<dbReference type="Gene3D" id="3.30.930.10">
    <property type="entry name" value="Bira Bifunctional Protein, Domain 2"/>
    <property type="match status" value="1"/>
</dbReference>
<evidence type="ECO:0000256" key="3">
    <source>
        <dbReference type="ARBA" id="ARBA00022679"/>
    </source>
</evidence>
<dbReference type="Gene3D" id="3.10.110.10">
    <property type="entry name" value="Ubiquitin Conjugating Enzyme"/>
    <property type="match status" value="1"/>
</dbReference>
<keyword evidence="6 11" id="KW-0067">ATP-binding</keyword>
<dbReference type="InterPro" id="IPR008271">
    <property type="entry name" value="Ser/Thr_kinase_AS"/>
</dbReference>
<dbReference type="SUPFAM" id="SSF56112">
    <property type="entry name" value="Protein kinase-like (PK-like)"/>
    <property type="match status" value="2"/>
</dbReference>
<comment type="catalytic activity">
    <reaction evidence="8">
        <text>L-threonyl-[protein] + ATP = O-phospho-L-threonyl-[protein] + ADP + H(+)</text>
        <dbReference type="Rhea" id="RHEA:46608"/>
        <dbReference type="Rhea" id="RHEA-COMP:11060"/>
        <dbReference type="Rhea" id="RHEA-COMP:11605"/>
        <dbReference type="ChEBI" id="CHEBI:15378"/>
        <dbReference type="ChEBI" id="CHEBI:30013"/>
        <dbReference type="ChEBI" id="CHEBI:30616"/>
        <dbReference type="ChEBI" id="CHEBI:61977"/>
        <dbReference type="ChEBI" id="CHEBI:456216"/>
        <dbReference type="EC" id="2.7.11.1"/>
    </reaction>
</comment>
<dbReference type="InterPro" id="IPR036621">
    <property type="entry name" value="Anticodon-bd_dom_sf"/>
</dbReference>
<evidence type="ECO:0000259" key="15">
    <source>
        <dbReference type="PROSITE" id="PS50011"/>
    </source>
</evidence>
<dbReference type="PANTHER" id="PTHR11042:SF136">
    <property type="entry name" value="EIF-2-ALPHA KINASE GCN2"/>
    <property type="match status" value="1"/>
</dbReference>
<feature type="domain" description="Protein kinase" evidence="15">
    <location>
        <begin position="583"/>
        <end position="1020"/>
    </location>
</feature>
<evidence type="ECO:0000256" key="9">
    <source>
        <dbReference type="ARBA" id="ARBA00048679"/>
    </source>
</evidence>
<dbReference type="InterPro" id="IPR041715">
    <property type="entry name" value="HisRS-like_core"/>
</dbReference>
<dbReference type="InterPro" id="IPR011009">
    <property type="entry name" value="Kinase-like_dom_sf"/>
</dbReference>
<comment type="similarity">
    <text evidence="7">Belongs to the protein kinase superfamily. Ser/Thr protein kinase family. GCN2 subfamily.</text>
</comment>
<evidence type="ECO:0000256" key="12">
    <source>
        <dbReference type="PROSITE-ProRule" id="PRU10141"/>
    </source>
</evidence>
<keyword evidence="3" id="KW-0808">Transferase</keyword>
<dbReference type="Pfam" id="PF13393">
    <property type="entry name" value="tRNA-synt_His"/>
    <property type="match status" value="1"/>
</dbReference>
<dbReference type="EC" id="2.7.11.1" evidence="1"/>
<dbReference type="PROSITE" id="PS50011">
    <property type="entry name" value="PROTEIN_KINASE_DOM"/>
    <property type="match status" value="2"/>
</dbReference>
<feature type="binding site" evidence="11">
    <location>
        <begin position="589"/>
        <end position="597"/>
    </location>
    <ligand>
        <name>ATP</name>
        <dbReference type="ChEBI" id="CHEBI:30616"/>
    </ligand>
</feature>
<accession>A0A0K2UEC7</accession>
<dbReference type="PROSITE" id="PS50908">
    <property type="entry name" value="RWD"/>
    <property type="match status" value="1"/>
</dbReference>
<dbReference type="CDD" id="cd14046">
    <property type="entry name" value="STKc_EIF2AK4_GCN2_rpt2"/>
    <property type="match status" value="1"/>
</dbReference>
<dbReference type="CDD" id="cd23823">
    <property type="entry name" value="RWD_GCN2"/>
    <property type="match status" value="1"/>
</dbReference>
<name>A0A0K2UEC7_LEPSM</name>
<evidence type="ECO:0000256" key="5">
    <source>
        <dbReference type="ARBA" id="ARBA00022777"/>
    </source>
</evidence>
<evidence type="ECO:0000256" key="1">
    <source>
        <dbReference type="ARBA" id="ARBA00012513"/>
    </source>
</evidence>
<feature type="active site" description="Proton acceptor" evidence="10">
    <location>
        <position position="853"/>
    </location>
</feature>
<keyword evidence="13" id="KW-0175">Coiled coil</keyword>
<evidence type="ECO:0000256" key="13">
    <source>
        <dbReference type="SAM" id="Coils"/>
    </source>
</evidence>
<evidence type="ECO:0000313" key="17">
    <source>
        <dbReference type="EMBL" id="CDW36613.1"/>
    </source>
</evidence>
<feature type="region of interest" description="Disordered" evidence="14">
    <location>
        <begin position="214"/>
        <end position="234"/>
    </location>
</feature>
<feature type="domain" description="Protein kinase" evidence="15">
    <location>
        <begin position="244"/>
        <end position="524"/>
    </location>
</feature>
<dbReference type="GO" id="GO:0009893">
    <property type="term" value="P:positive regulation of metabolic process"/>
    <property type="evidence" value="ECO:0007669"/>
    <property type="project" value="UniProtKB-ARBA"/>
</dbReference>
<evidence type="ECO:0000256" key="11">
    <source>
        <dbReference type="PIRSR" id="PIRSR000660-2"/>
    </source>
</evidence>
<evidence type="ECO:0000256" key="2">
    <source>
        <dbReference type="ARBA" id="ARBA00022527"/>
    </source>
</evidence>
<dbReference type="GO" id="GO:0003743">
    <property type="term" value="F:translation initiation factor activity"/>
    <property type="evidence" value="ECO:0007669"/>
    <property type="project" value="UniProtKB-KW"/>
</dbReference>
<protein>
    <recommendedName>
        <fullName evidence="1">non-specific serine/threonine protein kinase</fullName>
        <ecNumber evidence="1">2.7.11.1</ecNumber>
    </recommendedName>
</protein>
<dbReference type="InterPro" id="IPR050339">
    <property type="entry name" value="CC_SR_Kinase"/>
</dbReference>
<feature type="binding site" evidence="12">
    <location>
        <position position="613"/>
    </location>
    <ligand>
        <name>ATP</name>
        <dbReference type="ChEBI" id="CHEBI:30616"/>
    </ligand>
</feature>
<dbReference type="PROSITE" id="PS00107">
    <property type="entry name" value="PROTEIN_KINASE_ATP"/>
    <property type="match status" value="1"/>
</dbReference>
<evidence type="ECO:0000256" key="4">
    <source>
        <dbReference type="ARBA" id="ARBA00022741"/>
    </source>
</evidence>
<dbReference type="PROSITE" id="PS00108">
    <property type="entry name" value="PROTEIN_KINASE_ST"/>
    <property type="match status" value="1"/>
</dbReference>
<feature type="region of interest" description="Disordered" evidence="14">
    <location>
        <begin position="657"/>
        <end position="703"/>
    </location>
</feature>
<feature type="binding site" evidence="11">
    <location>
        <position position="612"/>
    </location>
    <ligand>
        <name>ATP</name>
        <dbReference type="ChEBI" id="CHEBI:30616"/>
    </ligand>
</feature>
<evidence type="ECO:0000256" key="14">
    <source>
        <dbReference type="SAM" id="MobiDB-lite"/>
    </source>
</evidence>
<dbReference type="Gene3D" id="1.10.510.10">
    <property type="entry name" value="Transferase(Phosphotransferase) domain 1"/>
    <property type="match status" value="2"/>
</dbReference>
<evidence type="ECO:0000256" key="8">
    <source>
        <dbReference type="ARBA" id="ARBA00047899"/>
    </source>
</evidence>
<dbReference type="InterPro" id="IPR017441">
    <property type="entry name" value="Protein_kinase_ATP_BS"/>
</dbReference>
<dbReference type="Gene3D" id="3.30.200.20">
    <property type="entry name" value="Phosphorylase Kinase, domain 1"/>
    <property type="match status" value="1"/>
</dbReference>
<dbReference type="Gene3D" id="3.40.50.800">
    <property type="entry name" value="Anticodon-binding domain"/>
    <property type="match status" value="1"/>
</dbReference>
<dbReference type="OrthoDB" id="6778822at2759"/>
<dbReference type="GO" id="GO:0017148">
    <property type="term" value="P:negative regulation of translation"/>
    <property type="evidence" value="ECO:0007669"/>
    <property type="project" value="UniProtKB-KW"/>
</dbReference>
<dbReference type="GO" id="GO:0000077">
    <property type="term" value="P:DNA damage checkpoint signaling"/>
    <property type="evidence" value="ECO:0007669"/>
    <property type="project" value="InterPro"/>
</dbReference>
<dbReference type="SUPFAM" id="SSF55681">
    <property type="entry name" value="Class II aaRS and biotin synthetases"/>
    <property type="match status" value="1"/>
</dbReference>
<evidence type="ECO:0000256" key="10">
    <source>
        <dbReference type="PIRSR" id="PIRSR000660-1"/>
    </source>
</evidence>
<keyword evidence="2" id="KW-0723">Serine/threonine-protein kinase</keyword>
<dbReference type="InterPro" id="IPR016255">
    <property type="entry name" value="Gcn2"/>
</dbReference>
<evidence type="ECO:0000256" key="7">
    <source>
        <dbReference type="ARBA" id="ARBA00037982"/>
    </source>
</evidence>
<dbReference type="InterPro" id="IPR006575">
    <property type="entry name" value="RWD_dom"/>
</dbReference>
<dbReference type="GO" id="GO:0005524">
    <property type="term" value="F:ATP binding"/>
    <property type="evidence" value="ECO:0007669"/>
    <property type="project" value="UniProtKB-UniRule"/>
</dbReference>
<dbReference type="Pfam" id="PF05773">
    <property type="entry name" value="RWD"/>
    <property type="match status" value="1"/>
</dbReference>
<evidence type="ECO:0000256" key="6">
    <source>
        <dbReference type="ARBA" id="ARBA00022840"/>
    </source>
</evidence>
<dbReference type="GO" id="GO:0005737">
    <property type="term" value="C:cytoplasm"/>
    <property type="evidence" value="ECO:0007669"/>
    <property type="project" value="TreeGrafter"/>
</dbReference>
<dbReference type="GO" id="GO:0004694">
    <property type="term" value="F:eukaryotic translation initiation factor 2alpha kinase activity"/>
    <property type="evidence" value="ECO:0007669"/>
    <property type="project" value="InterPro"/>
</dbReference>
<gene>
    <name evidence="17" type="primary">eif2ak4</name>
</gene>
<dbReference type="FunFam" id="3.10.110.10:FF:000050">
    <property type="entry name" value="eIF-2-alpha kinase GCN2"/>
    <property type="match status" value="1"/>
</dbReference>
<sequence length="1707" mass="195025">MDAEDETPEQRQEAELDVLKSIYDKDLKDLRENDVWKIQRAPEFVLTLRPNHDSRRGDDTEQVSMDLHVRFSENYPNSPPCLIKPENENSIPDEDLKELKRIIYDHCLNNLGEVMIMDIALKISSWLTKIDQRPRFKSCYEEMEARHEKLKVQEELKQRQEKANVEKQRELIQQEIARAAEKIKEGKLLKKEESRRKRESSIFISNNALSNRRRSSMRSSVGGGGGGLWSESSDFGGSTDNAPVEQVFYISKGEKIIVNKGARIGGICSNGGSVYYGIVQNTGKMVAISVWNFKTHPDNKKMCFIDPSEFYDEQTLIRQISSIEQEMSSILKIQKDHPRIGQYIGMSHYNNGKSIVVRVFEEFIPGSNLSYYLTENIPMDLNILRYFATGILEALDYMHEKNVVHRDLRDTSVFVTNGGCIKVCNWSWNKRIRDLISDIMEVGGPSITDAAKFPCAIGRGGKKVDIYRFGILALSLSNGFIVQDAVPSIPKSLGSEFVDFLRKCFMKDERNRWTAAQLLEHTFLKERIMETLPFDEELFSGEVLKVQELNITKESGDENDEDETLRLYNPPLTRGVSRLNDEFELISHIGKGGFGEVIKVKNRLDGQTYAIKKIKLNPRDKSVTKKIMREVKLLSRLNHENVVRYYNSWMEVATLEADSDSEGDDSQSNNGVEVTDSSSSFLSLSRRKRKDASSPFKTPQDINQDFSLSYSSHQFPVYDDEEEEVSATHPELSGDADELSDDEVFGTSFLPHSWGEEDDDDEDIVFEDVSFEPSREGNNVVVKSEKKLNPTLIDKSIVMSQFLYIQMELCDKQTLRNAIDKDLFKDTKRVWRMFREIIEGLLHIHSQGMIHRDLKPVNVFIDSTDHVKIGDFGLATSSIIMGGSKGSEKTDFNESSSSLEVSMEFTCNKNGVIQPCDLTGQIGTAMYIAPEVQKMRSTVYNQKVDIYSLGIIFFEMCYHPLKTGMERIKILTDLRSEEIIFPSDFDEHVMEQQGFLIRWLLNHDPMQRPSSFELLQSDYLPPPQVEEAEVRELVRHTLSNKQSKTYHYLIDAVLAQKMRLADDLKYDLEIPKVSSHKRKRALLCQESVRKIATNVFRRHGAICVNVPIFMPKGKRGIYDQHRDNIVEVMTRNGGVVTLPHDLRIHFARYLAKSNIHCLKRYCISPVYREEAVFGIIPKELIECAFDIVSPEAGNLVADAEVILVVDELIRELGNKERNYFVRFNHVLLLKGLLSHCGVLEDEYTVIYELLRERRLTKLERYKRMLNIGLSDQVISSLTKFLEREGSVQEISSHFRHITKRQNEAGHNVKKAIHELQVIISYCRTFGVEVDLVIAPSLVYNTGHFSGMYCHFVRKKPNYHKTKQCDVIAAGGRYDSILNGFYSDMSLCHDPSTTLENYAYSAVGISISMDKIVSSMSEPDLRSCADVMLCSIRYSYPREKCEIAKRIWNMGLSLYLCDADYSLDEAQDLCLEIGATVMVVIAGDEKMEIRVKSWDKKDSRFTEKKMALTDLCDYLHKCFTHDGDDMYDESTNNSAALGLSCTTTTTTISSNCSSSNNSGSINITGSLGSAGPLSLSLNSGSSHSKFKINFNFKFLDKQRFTSSQKKRLESSILSRIQNNLVIFGPQNFFEVIGLPFPGNVVKSLAAYLDLENEFKFENSIKDVTDRHIRYRKDLTTLCDEIHELKFIKHVHIIILYSCEDHIFKFLVS</sequence>
<proteinExistence type="inferred from homology"/>
<dbReference type="SUPFAM" id="SSF54495">
    <property type="entry name" value="UBC-like"/>
    <property type="match status" value="1"/>
</dbReference>
<keyword evidence="4 11" id="KW-0547">Nucleotide-binding</keyword>
<keyword evidence="17" id="KW-0648">Protein biosynthesis</keyword>
<dbReference type="InterPro" id="IPR045864">
    <property type="entry name" value="aa-tRNA-synth_II/BPL/LPL"/>
</dbReference>
<dbReference type="Pfam" id="PF00069">
    <property type="entry name" value="Pkinase"/>
    <property type="match status" value="3"/>
</dbReference>
<feature type="coiled-coil region" evidence="13">
    <location>
        <begin position="140"/>
        <end position="182"/>
    </location>
</feature>
<feature type="region of interest" description="Disordered" evidence="14">
    <location>
        <begin position="719"/>
        <end position="738"/>
    </location>
</feature>
<dbReference type="SMART" id="SM00591">
    <property type="entry name" value="RWD"/>
    <property type="match status" value="1"/>
</dbReference>
<feature type="compositionally biased region" description="Polar residues" evidence="14">
    <location>
        <begin position="666"/>
        <end position="676"/>
    </location>
</feature>
<dbReference type="InterPro" id="IPR016135">
    <property type="entry name" value="UBQ-conjugating_enzyme/RWD"/>
</dbReference>
<feature type="domain" description="RWD" evidence="16">
    <location>
        <begin position="14"/>
        <end position="130"/>
    </location>
</feature>
<dbReference type="GO" id="GO:0005634">
    <property type="term" value="C:nucleus"/>
    <property type="evidence" value="ECO:0007669"/>
    <property type="project" value="TreeGrafter"/>
</dbReference>
<comment type="catalytic activity">
    <reaction evidence="9">
        <text>L-seryl-[protein] + ATP = O-phospho-L-seryl-[protein] + ADP + H(+)</text>
        <dbReference type="Rhea" id="RHEA:17989"/>
        <dbReference type="Rhea" id="RHEA-COMP:9863"/>
        <dbReference type="Rhea" id="RHEA-COMP:11604"/>
        <dbReference type="ChEBI" id="CHEBI:15378"/>
        <dbReference type="ChEBI" id="CHEBI:29999"/>
        <dbReference type="ChEBI" id="CHEBI:30616"/>
        <dbReference type="ChEBI" id="CHEBI:83421"/>
        <dbReference type="ChEBI" id="CHEBI:456216"/>
        <dbReference type="EC" id="2.7.11.1"/>
    </reaction>
</comment>
<organism evidence="17">
    <name type="scientific">Lepeophtheirus salmonis</name>
    <name type="common">Salmon louse</name>
    <name type="synonym">Caligus salmonis</name>
    <dbReference type="NCBI Taxonomy" id="72036"/>
    <lineage>
        <taxon>Eukaryota</taxon>
        <taxon>Metazoa</taxon>
        <taxon>Ecdysozoa</taxon>
        <taxon>Arthropoda</taxon>
        <taxon>Crustacea</taxon>
        <taxon>Multicrustacea</taxon>
        <taxon>Hexanauplia</taxon>
        <taxon>Copepoda</taxon>
        <taxon>Siphonostomatoida</taxon>
        <taxon>Caligidae</taxon>
        <taxon>Lepeophtheirus</taxon>
    </lineage>
</organism>
<dbReference type="PANTHER" id="PTHR11042">
    <property type="entry name" value="EUKARYOTIC TRANSLATION INITIATION FACTOR 2-ALPHA KINASE EIF2-ALPHA KINASE -RELATED"/>
    <property type="match status" value="1"/>
</dbReference>
<dbReference type="SMART" id="SM00220">
    <property type="entry name" value="S_TKc"/>
    <property type="match status" value="2"/>
</dbReference>
<dbReference type="InterPro" id="IPR000719">
    <property type="entry name" value="Prot_kinase_dom"/>
</dbReference>
<reference evidence="17" key="1">
    <citation type="submission" date="2014-05" db="EMBL/GenBank/DDBJ databases">
        <authorList>
            <person name="Chronopoulou M."/>
        </authorList>
    </citation>
    <scope>NUCLEOTIDE SEQUENCE</scope>
    <source>
        <tissue evidence="17">Whole organism</tissue>
    </source>
</reference>
<dbReference type="PIRSF" id="PIRSF000660">
    <property type="entry name" value="Ser/Thr_PK_GCN2"/>
    <property type="match status" value="1"/>
</dbReference>
<keyword evidence="5 17" id="KW-0418">Kinase</keyword>
<dbReference type="EMBL" id="HACA01019252">
    <property type="protein sequence ID" value="CDW36613.1"/>
    <property type="molecule type" value="Transcribed_RNA"/>
</dbReference>
<keyword evidence="17" id="KW-0396">Initiation factor</keyword>
<evidence type="ECO:0000259" key="16">
    <source>
        <dbReference type="PROSITE" id="PS50908"/>
    </source>
</evidence>